<evidence type="ECO:0000313" key="4">
    <source>
        <dbReference type="EMBL" id="TMJ10075.1"/>
    </source>
</evidence>
<dbReference type="Proteomes" id="UP000320393">
    <property type="component" value="Unassembled WGS sequence"/>
</dbReference>
<dbReference type="PANTHER" id="PTHR43167">
    <property type="entry name" value="PUTATIVE (AFU_ORTHOLOGUE AFUA_6G01830)-RELATED"/>
    <property type="match status" value="1"/>
</dbReference>
<dbReference type="GO" id="GO:0008171">
    <property type="term" value="F:O-methyltransferase activity"/>
    <property type="evidence" value="ECO:0007669"/>
    <property type="project" value="InterPro"/>
</dbReference>
<keyword evidence="1 4" id="KW-0489">Methyltransferase</keyword>
<dbReference type="EMBL" id="VBAM01000317">
    <property type="protein sequence ID" value="TMJ10075.1"/>
    <property type="molecule type" value="Genomic_DNA"/>
</dbReference>
<dbReference type="CDD" id="cd02440">
    <property type="entry name" value="AdoMet_MTases"/>
    <property type="match status" value="1"/>
</dbReference>
<organism evidence="4 5">
    <name type="scientific">Candidatus Segetimicrobium genomatis</name>
    <dbReference type="NCBI Taxonomy" id="2569760"/>
    <lineage>
        <taxon>Bacteria</taxon>
        <taxon>Bacillati</taxon>
        <taxon>Candidatus Sysuimicrobiota</taxon>
        <taxon>Candidatus Sysuimicrobiia</taxon>
        <taxon>Candidatus Sysuimicrobiales</taxon>
        <taxon>Candidatus Segetimicrobiaceae</taxon>
        <taxon>Candidatus Segetimicrobium</taxon>
    </lineage>
</organism>
<gene>
    <name evidence="4" type="ORF">E6H02_08365</name>
</gene>
<comment type="caution">
    <text evidence="4">The sequence shown here is derived from an EMBL/GenBank/DDBJ whole genome shotgun (WGS) entry which is preliminary data.</text>
</comment>
<evidence type="ECO:0000256" key="2">
    <source>
        <dbReference type="ARBA" id="ARBA00022679"/>
    </source>
</evidence>
<keyword evidence="2 4" id="KW-0808">Transferase</keyword>
<keyword evidence="3" id="KW-0949">S-adenosyl-L-methionine</keyword>
<name>A0A537LPY3_9BACT</name>
<evidence type="ECO:0000256" key="1">
    <source>
        <dbReference type="ARBA" id="ARBA00022603"/>
    </source>
</evidence>
<dbReference type="PROSITE" id="PS51682">
    <property type="entry name" value="SAM_OMT_I"/>
    <property type="match status" value="1"/>
</dbReference>
<dbReference type="InterPro" id="IPR029063">
    <property type="entry name" value="SAM-dependent_MTases_sf"/>
</dbReference>
<evidence type="ECO:0000256" key="3">
    <source>
        <dbReference type="ARBA" id="ARBA00022691"/>
    </source>
</evidence>
<dbReference type="PANTHER" id="PTHR43167:SF1">
    <property type="entry name" value="PUTATIVE (AFU_ORTHOLOGUE AFUA_6G01830)-RELATED"/>
    <property type="match status" value="1"/>
</dbReference>
<sequence>MELVDTGFASYLEDLIPPRSSILQEMEAYARANRFPIVGPAVGQLFYLLTRLSGARRVFELGSGYGYSTAWFAMGVRDNGGGEVFHVVWDEGLSRAARGYLERLGLERVIRFTVSEAVTALRNTDGRFDIIFSDIEKDGYPASLPAIKQHLGSGGLLLADNMFWRGKVLDPRAADTDTEGVRSFTRTVFADKDFTSTIVPLRDGVLLARRN</sequence>
<dbReference type="AlphaFoldDB" id="A0A537LPY3"/>
<dbReference type="SUPFAM" id="SSF53335">
    <property type="entry name" value="S-adenosyl-L-methionine-dependent methyltransferases"/>
    <property type="match status" value="1"/>
</dbReference>
<dbReference type="InterPro" id="IPR002935">
    <property type="entry name" value="SAM_O-MeTrfase"/>
</dbReference>
<dbReference type="Gene3D" id="3.40.50.150">
    <property type="entry name" value="Vaccinia Virus protein VP39"/>
    <property type="match status" value="1"/>
</dbReference>
<protein>
    <submittedName>
        <fullName evidence="4">O-methyltransferase</fullName>
    </submittedName>
</protein>
<evidence type="ECO:0000313" key="5">
    <source>
        <dbReference type="Proteomes" id="UP000320393"/>
    </source>
</evidence>
<dbReference type="GO" id="GO:0032259">
    <property type="term" value="P:methylation"/>
    <property type="evidence" value="ECO:0007669"/>
    <property type="project" value="UniProtKB-KW"/>
</dbReference>
<reference evidence="4 5" key="1">
    <citation type="journal article" date="2019" name="Nat. Microbiol.">
        <title>Mediterranean grassland soil C-N compound turnover is dependent on rainfall and depth, and is mediated by genomically divergent microorganisms.</title>
        <authorList>
            <person name="Diamond S."/>
            <person name="Andeer P.F."/>
            <person name="Li Z."/>
            <person name="Crits-Christoph A."/>
            <person name="Burstein D."/>
            <person name="Anantharaman K."/>
            <person name="Lane K.R."/>
            <person name="Thomas B.C."/>
            <person name="Pan C."/>
            <person name="Northen T.R."/>
            <person name="Banfield J.F."/>
        </authorList>
    </citation>
    <scope>NUCLEOTIDE SEQUENCE [LARGE SCALE GENOMIC DNA]</scope>
    <source>
        <strain evidence="4">NP_5</strain>
    </source>
</reference>
<proteinExistence type="predicted"/>
<accession>A0A537LPY3</accession>
<dbReference type="Pfam" id="PF01596">
    <property type="entry name" value="Methyltransf_3"/>
    <property type="match status" value="1"/>
</dbReference>